<dbReference type="PATRIC" id="fig|456.5.peg.959"/>
<feature type="transmembrane region" description="Helical" evidence="1">
    <location>
        <begin position="43"/>
        <end position="66"/>
    </location>
</feature>
<proteinExistence type="predicted"/>
<dbReference type="OrthoDB" id="5653564at2"/>
<dbReference type="STRING" id="456.Ljor_0902"/>
<feature type="transmembrane region" description="Helical" evidence="1">
    <location>
        <begin position="119"/>
        <end position="148"/>
    </location>
</feature>
<evidence type="ECO:0008006" key="4">
    <source>
        <dbReference type="Google" id="ProtNLM"/>
    </source>
</evidence>
<gene>
    <name evidence="2" type="ORF">Ljor_0902</name>
</gene>
<feature type="transmembrane region" description="Helical" evidence="1">
    <location>
        <begin position="78"/>
        <end position="99"/>
    </location>
</feature>
<feature type="transmembrane region" description="Helical" evidence="1">
    <location>
        <begin position="12"/>
        <end position="31"/>
    </location>
</feature>
<keyword evidence="1" id="KW-0812">Transmembrane</keyword>
<evidence type="ECO:0000313" key="3">
    <source>
        <dbReference type="Proteomes" id="UP000055035"/>
    </source>
</evidence>
<evidence type="ECO:0000313" key="2">
    <source>
        <dbReference type="EMBL" id="KTD16596.1"/>
    </source>
</evidence>
<reference evidence="2 3" key="1">
    <citation type="submission" date="2015-11" db="EMBL/GenBank/DDBJ databases">
        <title>Genomic analysis of 38 Legionella species identifies large and diverse effector repertoires.</title>
        <authorList>
            <person name="Burstein D."/>
            <person name="Amaro F."/>
            <person name="Zusman T."/>
            <person name="Lifshitz Z."/>
            <person name="Cohen O."/>
            <person name="Gilbert J.A."/>
            <person name="Pupko T."/>
            <person name="Shuman H.A."/>
            <person name="Segal G."/>
        </authorList>
    </citation>
    <scope>NUCLEOTIDE SEQUENCE [LARGE SCALE GENOMIC DNA]</scope>
    <source>
        <strain evidence="2 3">BL-540</strain>
    </source>
</reference>
<dbReference type="AlphaFoldDB" id="A0A0W0V931"/>
<comment type="caution">
    <text evidence="2">The sequence shown here is derived from an EMBL/GenBank/DDBJ whole genome shotgun (WGS) entry which is preliminary data.</text>
</comment>
<protein>
    <recommendedName>
        <fullName evidence="4">Transmembrane protein</fullName>
    </recommendedName>
</protein>
<sequence>MTAETQKQRPISPRTVSAVFFAMFALLFLLFTKYTLLSLKDAALIPLLSSLLFSLILGLVLGALFGKALSKKGSWLRFFSWGLLMACLALIILSCVVFANFLLTPSSQQFHFQHWQDYLIFWGAILVTLALTIGTWLLPLTGLAALYFNKHFWPGLIAVEEQNQQKGDGDTSHE</sequence>
<dbReference type="Proteomes" id="UP000055035">
    <property type="component" value="Unassembled WGS sequence"/>
</dbReference>
<dbReference type="EMBL" id="LNYJ01000011">
    <property type="protein sequence ID" value="KTD16596.1"/>
    <property type="molecule type" value="Genomic_DNA"/>
</dbReference>
<accession>A0A0W0V931</accession>
<name>A0A0W0V931_9GAMM</name>
<organism evidence="2 3">
    <name type="scientific">Legionella jordanis</name>
    <dbReference type="NCBI Taxonomy" id="456"/>
    <lineage>
        <taxon>Bacteria</taxon>
        <taxon>Pseudomonadati</taxon>
        <taxon>Pseudomonadota</taxon>
        <taxon>Gammaproteobacteria</taxon>
        <taxon>Legionellales</taxon>
        <taxon>Legionellaceae</taxon>
        <taxon>Legionella</taxon>
    </lineage>
</organism>
<keyword evidence="1" id="KW-1133">Transmembrane helix</keyword>
<keyword evidence="1" id="KW-0472">Membrane</keyword>
<evidence type="ECO:0000256" key="1">
    <source>
        <dbReference type="SAM" id="Phobius"/>
    </source>
</evidence>
<dbReference type="RefSeq" id="WP_058470438.1">
    <property type="nucleotide sequence ID" value="NZ_CAAAIC010000002.1"/>
</dbReference>
<keyword evidence="3" id="KW-1185">Reference proteome</keyword>